<accession>A0A067QYV6</accession>
<feature type="domain" description="SET" evidence="1">
    <location>
        <begin position="26"/>
        <end position="260"/>
    </location>
</feature>
<dbReference type="InParanoid" id="A0A067QYV6"/>
<dbReference type="GO" id="GO:0008276">
    <property type="term" value="F:protein methyltransferase activity"/>
    <property type="evidence" value="ECO:0007669"/>
    <property type="project" value="UniProtKB-ARBA"/>
</dbReference>
<dbReference type="InterPro" id="IPR053010">
    <property type="entry name" value="SET_SmydA-8"/>
</dbReference>
<dbReference type="eggNOG" id="KOG2084">
    <property type="taxonomic scope" value="Eukaryota"/>
</dbReference>
<dbReference type="GO" id="GO:0008170">
    <property type="term" value="F:N-methyltransferase activity"/>
    <property type="evidence" value="ECO:0007669"/>
    <property type="project" value="UniProtKB-ARBA"/>
</dbReference>
<dbReference type="SMART" id="SM00317">
    <property type="entry name" value="SET"/>
    <property type="match status" value="1"/>
</dbReference>
<dbReference type="OMA" id="CRDSSRH"/>
<evidence type="ECO:0000259" key="1">
    <source>
        <dbReference type="PROSITE" id="PS50280"/>
    </source>
</evidence>
<dbReference type="AlphaFoldDB" id="A0A067QYV6"/>
<dbReference type="Gene3D" id="6.10.140.2220">
    <property type="match status" value="1"/>
</dbReference>
<dbReference type="Gene3D" id="2.170.270.10">
    <property type="entry name" value="SET domain"/>
    <property type="match status" value="1"/>
</dbReference>
<dbReference type="Pfam" id="PF00856">
    <property type="entry name" value="SET"/>
    <property type="match status" value="1"/>
</dbReference>
<dbReference type="PROSITE" id="PS50280">
    <property type="entry name" value="SET"/>
    <property type="match status" value="1"/>
</dbReference>
<dbReference type="Proteomes" id="UP000027135">
    <property type="component" value="Unassembled WGS sequence"/>
</dbReference>
<evidence type="ECO:0000313" key="2">
    <source>
        <dbReference type="EMBL" id="KDR10160.1"/>
    </source>
</evidence>
<dbReference type="STRING" id="136037.A0A067QYV6"/>
<dbReference type="EMBL" id="KK853182">
    <property type="protein sequence ID" value="KDR10160.1"/>
    <property type="molecule type" value="Genomic_DNA"/>
</dbReference>
<name>A0A067QYV6_ZOONE</name>
<dbReference type="InterPro" id="IPR001214">
    <property type="entry name" value="SET_dom"/>
</dbReference>
<protein>
    <submittedName>
        <fullName evidence="2">Protein msta, isoform B</fullName>
    </submittedName>
</protein>
<dbReference type="CDD" id="cd20071">
    <property type="entry name" value="SET_SMYD"/>
    <property type="match status" value="1"/>
</dbReference>
<proteinExistence type="predicted"/>
<dbReference type="InterPro" id="IPR046341">
    <property type="entry name" value="SET_dom_sf"/>
</dbReference>
<evidence type="ECO:0000313" key="3">
    <source>
        <dbReference type="Proteomes" id="UP000027135"/>
    </source>
</evidence>
<dbReference type="PANTHER" id="PTHR46455:SF3">
    <property type="entry name" value="SET AND MYND DOMAIN CONTAINING, ARTHROPOD-SPECIFIC, MEMBER 9, ISOFORM A-RELATED"/>
    <property type="match status" value="1"/>
</dbReference>
<sequence length="441" mass="48254">MAGALQETSRLLKEHLRLAGLPDDGQLWAVAQSPLGGRGLVASRDIAPGELVFYDVPLVLGPRAGAHCPPVCAGCLQGFEALLPCSRGCGLPVCSSQCESVPLHRFECQKLSSWGVRTNGSWSRELLRASTPVRCLALSPTKRQVLQCLQRHGGSQHAFEVDILKQKTEKGPSTEEEAFMRLACCVMDANAFETAQIPLVKAVRTEEGTTPSLRGLYPLASMMNHACTPNTRHGYDERQRMAVRAAMHIPAGTEITNSYTSLLWGTTARRYQLAVTKHFLCACSRCSDPQEGGSRLAALRCLTPSCQGSMFPTEPLDDESMWECELCGCQATGRKAAITQDVTTQKLELKERLCREVLQLLETLRAGQCRLRGLLLYELHCVLMELRARRGRDSSDATVQDLGREALACVQEAAEILAGDITAPVDIELRLSTCRRDVTTA</sequence>
<dbReference type="SUPFAM" id="SSF82199">
    <property type="entry name" value="SET domain"/>
    <property type="match status" value="1"/>
</dbReference>
<organism evidence="2 3">
    <name type="scientific">Zootermopsis nevadensis</name>
    <name type="common">Dampwood termite</name>
    <dbReference type="NCBI Taxonomy" id="136037"/>
    <lineage>
        <taxon>Eukaryota</taxon>
        <taxon>Metazoa</taxon>
        <taxon>Ecdysozoa</taxon>
        <taxon>Arthropoda</taxon>
        <taxon>Hexapoda</taxon>
        <taxon>Insecta</taxon>
        <taxon>Pterygota</taxon>
        <taxon>Neoptera</taxon>
        <taxon>Polyneoptera</taxon>
        <taxon>Dictyoptera</taxon>
        <taxon>Blattodea</taxon>
        <taxon>Blattoidea</taxon>
        <taxon>Termitoidae</taxon>
        <taxon>Termopsidae</taxon>
        <taxon>Zootermopsis</taxon>
    </lineage>
</organism>
<gene>
    <name evidence="2" type="ORF">L798_00214</name>
</gene>
<dbReference type="Gene3D" id="1.10.220.160">
    <property type="match status" value="1"/>
</dbReference>
<dbReference type="FunCoup" id="A0A067QYV6">
    <property type="interactions" value="55"/>
</dbReference>
<dbReference type="GO" id="GO:0008757">
    <property type="term" value="F:S-adenosylmethionine-dependent methyltransferase activity"/>
    <property type="evidence" value="ECO:0007669"/>
    <property type="project" value="UniProtKB-ARBA"/>
</dbReference>
<reference evidence="2 3" key="1">
    <citation type="journal article" date="2014" name="Nat. Commun.">
        <title>Molecular traces of alternative social organization in a termite genome.</title>
        <authorList>
            <person name="Terrapon N."/>
            <person name="Li C."/>
            <person name="Robertson H.M."/>
            <person name="Ji L."/>
            <person name="Meng X."/>
            <person name="Booth W."/>
            <person name="Chen Z."/>
            <person name="Childers C.P."/>
            <person name="Glastad K.M."/>
            <person name="Gokhale K."/>
            <person name="Gowin J."/>
            <person name="Gronenberg W."/>
            <person name="Hermansen R.A."/>
            <person name="Hu H."/>
            <person name="Hunt B.G."/>
            <person name="Huylmans A.K."/>
            <person name="Khalil S.M."/>
            <person name="Mitchell R.D."/>
            <person name="Munoz-Torres M.C."/>
            <person name="Mustard J.A."/>
            <person name="Pan H."/>
            <person name="Reese J.T."/>
            <person name="Scharf M.E."/>
            <person name="Sun F."/>
            <person name="Vogel H."/>
            <person name="Xiao J."/>
            <person name="Yang W."/>
            <person name="Yang Z."/>
            <person name="Yang Z."/>
            <person name="Zhou J."/>
            <person name="Zhu J."/>
            <person name="Brent C.S."/>
            <person name="Elsik C.G."/>
            <person name="Goodisman M.A."/>
            <person name="Liberles D.A."/>
            <person name="Roe R.M."/>
            <person name="Vargo E.L."/>
            <person name="Vilcinskas A."/>
            <person name="Wang J."/>
            <person name="Bornberg-Bauer E."/>
            <person name="Korb J."/>
            <person name="Zhang G."/>
            <person name="Liebig J."/>
        </authorList>
    </citation>
    <scope>NUCLEOTIDE SEQUENCE [LARGE SCALE GENOMIC DNA]</scope>
    <source>
        <tissue evidence="2">Whole organism</tissue>
    </source>
</reference>
<dbReference type="PANTHER" id="PTHR46455">
    <property type="entry name" value="SET AND MYND DOMAIN CONTAINING, ARTHROPOD-SPECIFIC, MEMBER 4, ISOFORM A"/>
    <property type="match status" value="1"/>
</dbReference>
<keyword evidence="3" id="KW-1185">Reference proteome</keyword>